<dbReference type="RefSeq" id="WP_153383984.1">
    <property type="nucleotide sequence ID" value="NZ_VDFM01000022.1"/>
</dbReference>
<reference evidence="2 3" key="1">
    <citation type="journal article" date="2019" name="Syst. Appl. Microbiol.">
        <title>Polyphasic characterization of two novel Lactobacillus spp. isolated from blown salami packages: Description of Lactobacillus halodurans sp. nov. and Lactobacillus salsicarnum sp. nov.</title>
        <authorList>
            <person name="Schuster J.A."/>
            <person name="Klingl A."/>
            <person name="Vogel R.F."/>
            <person name="Ehrmann M.A."/>
        </authorList>
    </citation>
    <scope>NUCLEOTIDE SEQUENCE [LARGE SCALE GENOMIC DNA]</scope>
    <source>
        <strain evidence="2 3">TMW 1.2118</strain>
    </source>
</reference>
<dbReference type="PANTHER" id="PTHR39203:SF1">
    <property type="entry name" value="CYTOPLASMIC PROTEIN"/>
    <property type="match status" value="1"/>
</dbReference>
<accession>A0A5P0ZKC8</accession>
<dbReference type="Proteomes" id="UP000380386">
    <property type="component" value="Unassembled WGS sequence"/>
</dbReference>
<dbReference type="InterPro" id="IPR009326">
    <property type="entry name" value="DUF984"/>
</dbReference>
<comment type="caution">
    <text evidence="2">The sequence shown here is derived from an EMBL/GenBank/DDBJ whole genome shotgun (WGS) entry which is preliminary data.</text>
</comment>
<evidence type="ECO:0000259" key="1">
    <source>
        <dbReference type="SMART" id="SM01022"/>
    </source>
</evidence>
<dbReference type="InterPro" id="IPR007374">
    <property type="entry name" value="ASCH_domain"/>
</dbReference>
<feature type="domain" description="ASCH" evidence="1">
    <location>
        <begin position="25"/>
        <end position="147"/>
    </location>
</feature>
<name>A0A5P0ZKC8_9LACO</name>
<evidence type="ECO:0000313" key="2">
    <source>
        <dbReference type="EMBL" id="MQS53539.1"/>
    </source>
</evidence>
<dbReference type="OrthoDB" id="9807542at2"/>
<gene>
    <name evidence="2" type="ORF">FHL02_10950</name>
</gene>
<dbReference type="Pfam" id="PF04266">
    <property type="entry name" value="ASCH"/>
    <property type="match status" value="1"/>
</dbReference>
<dbReference type="CDD" id="cd06553">
    <property type="entry name" value="ASCH_Ef3133_like"/>
    <property type="match status" value="1"/>
</dbReference>
<sequence>MNLEEYWQKFCQETNTDPNSVHVSWPFGYGEEVADELLTLVKQGVKRATTSAFDLYEKDDYVPKAGDYNIILDGRGNPGCVTQTKVSEVVPFNNVTAEHAFLEGEGDKSLDYWRKVHTEFFKKEYSTAGKTFNDNISCLCEYFELKYID</sequence>
<dbReference type="SUPFAM" id="SSF88697">
    <property type="entry name" value="PUA domain-like"/>
    <property type="match status" value="1"/>
</dbReference>
<dbReference type="Gene3D" id="3.10.400.10">
    <property type="entry name" value="Sulfate adenylyltransferase"/>
    <property type="match status" value="1"/>
</dbReference>
<dbReference type="PANTHER" id="PTHR39203">
    <property type="entry name" value="CYTOPLASMIC PROTEIN-RELATED"/>
    <property type="match status" value="1"/>
</dbReference>
<dbReference type="SMART" id="SM01022">
    <property type="entry name" value="ASCH"/>
    <property type="match status" value="1"/>
</dbReference>
<evidence type="ECO:0000313" key="3">
    <source>
        <dbReference type="Proteomes" id="UP000380386"/>
    </source>
</evidence>
<dbReference type="AlphaFoldDB" id="A0A5P0ZKC8"/>
<organism evidence="2 3">
    <name type="scientific">Companilactobacillus mishanensis</name>
    <dbReference type="NCBI Taxonomy" id="2486008"/>
    <lineage>
        <taxon>Bacteria</taxon>
        <taxon>Bacillati</taxon>
        <taxon>Bacillota</taxon>
        <taxon>Bacilli</taxon>
        <taxon>Lactobacillales</taxon>
        <taxon>Lactobacillaceae</taxon>
        <taxon>Companilactobacillus</taxon>
    </lineage>
</organism>
<proteinExistence type="predicted"/>
<protein>
    <submittedName>
        <fullName evidence="2">ASCH domain-containing protein</fullName>
    </submittedName>
</protein>
<dbReference type="InterPro" id="IPR015947">
    <property type="entry name" value="PUA-like_sf"/>
</dbReference>
<dbReference type="EMBL" id="VDFM01000022">
    <property type="protein sequence ID" value="MQS53539.1"/>
    <property type="molecule type" value="Genomic_DNA"/>
</dbReference>
<dbReference type="PIRSF" id="PIRSF021320">
    <property type="entry name" value="DUF984"/>
    <property type="match status" value="1"/>
</dbReference>